<sequence length="416" mass="44750">MIGRQRILVFSAVIHVALNIVMCFSQDLATLLVLRFLSGAFGAAPLTNSGGVIADTFPPKDRGLAITVYALVPLFAPVLGPIFGGYVAATFGWRWLMGTMALLSASALVASLLALPETYGPVILRKRAQRLTSMAGNVYVSATANSNRKNPSFSISLATTLSRPFVLAAHEPIILILSLYQAVVFGTLYLTFAAYPIVYTELRGWPPESSGLSFIGVLVGMLFSVFFQIWDNHRYAKLVSKMAPNVVPPETRLPGSCVGGISIVVGLFWFAWTASPDIHWMINTAAGIPFGFGIVLVTISSTNYLVDSYTVFAASALTVCICARATCGAVFPLFVRGLFGSLGVQRTLSIPGLLALLCAPFPFVFYRYGPAVRAKCRYAEQAEKALRRARHPVDDSTPLLAGSMTNHDGFNSDSPS</sequence>
<name>A0AA43QKC8_9LECA</name>
<feature type="transmembrane region" description="Helical" evidence="9">
    <location>
        <begin position="251"/>
        <end position="272"/>
    </location>
</feature>
<feature type="transmembrane region" description="Helical" evidence="9">
    <location>
        <begin position="347"/>
        <end position="368"/>
    </location>
</feature>
<dbReference type="Pfam" id="PF07690">
    <property type="entry name" value="MFS_1"/>
    <property type="match status" value="1"/>
</dbReference>
<keyword evidence="5 9" id="KW-1133">Transmembrane helix</keyword>
<dbReference type="EMBL" id="JAPUFD010000007">
    <property type="protein sequence ID" value="MDI1488095.1"/>
    <property type="molecule type" value="Genomic_DNA"/>
</dbReference>
<evidence type="ECO:0000256" key="9">
    <source>
        <dbReference type="SAM" id="Phobius"/>
    </source>
</evidence>
<dbReference type="Gene3D" id="1.20.1250.20">
    <property type="entry name" value="MFS general substrate transporter like domains"/>
    <property type="match status" value="1"/>
</dbReference>
<keyword evidence="12" id="KW-1185">Reference proteome</keyword>
<evidence type="ECO:0000256" key="3">
    <source>
        <dbReference type="ARBA" id="ARBA00022475"/>
    </source>
</evidence>
<keyword evidence="2" id="KW-0813">Transport</keyword>
<dbReference type="SUPFAM" id="SSF103473">
    <property type="entry name" value="MFS general substrate transporter"/>
    <property type="match status" value="1"/>
</dbReference>
<dbReference type="PROSITE" id="PS50850">
    <property type="entry name" value="MFS"/>
    <property type="match status" value="1"/>
</dbReference>
<keyword evidence="6 9" id="KW-0472">Membrane</keyword>
<comment type="caution">
    <text evidence="11">The sequence shown here is derived from an EMBL/GenBank/DDBJ whole genome shotgun (WGS) entry which is preliminary data.</text>
</comment>
<dbReference type="InterPro" id="IPR020846">
    <property type="entry name" value="MFS_dom"/>
</dbReference>
<feature type="transmembrane region" description="Helical" evidence="9">
    <location>
        <begin position="173"/>
        <end position="198"/>
    </location>
</feature>
<evidence type="ECO:0000256" key="2">
    <source>
        <dbReference type="ARBA" id="ARBA00022448"/>
    </source>
</evidence>
<keyword evidence="3" id="KW-1003">Cell membrane</keyword>
<comment type="subcellular location">
    <subcellularLocation>
        <location evidence="1">Cell membrane</location>
        <topology evidence="1">Multi-pass membrane protein</topology>
    </subcellularLocation>
</comment>
<reference evidence="11" key="1">
    <citation type="journal article" date="2023" name="Genome Biol. Evol.">
        <title>First Whole Genome Sequence and Flow Cytometry Genome Size Data for the Lichen-Forming Fungus Ramalina farinacea (Ascomycota).</title>
        <authorList>
            <person name="Llewellyn T."/>
            <person name="Mian S."/>
            <person name="Hill R."/>
            <person name="Leitch I.J."/>
            <person name="Gaya E."/>
        </authorList>
    </citation>
    <scope>NUCLEOTIDE SEQUENCE</scope>
    <source>
        <strain evidence="11">LIQ254RAFAR</strain>
    </source>
</reference>
<accession>A0AA43QKC8</accession>
<dbReference type="InterPro" id="IPR036259">
    <property type="entry name" value="MFS_trans_sf"/>
</dbReference>
<dbReference type="PANTHER" id="PTHR23502">
    <property type="entry name" value="MAJOR FACILITATOR SUPERFAMILY"/>
    <property type="match status" value="1"/>
</dbReference>
<evidence type="ECO:0000256" key="6">
    <source>
        <dbReference type="ARBA" id="ARBA00023136"/>
    </source>
</evidence>
<feature type="compositionally biased region" description="Polar residues" evidence="8">
    <location>
        <begin position="403"/>
        <end position="416"/>
    </location>
</feature>
<feature type="transmembrane region" description="Helical" evidence="9">
    <location>
        <begin position="66"/>
        <end position="89"/>
    </location>
</feature>
<feature type="domain" description="Major facilitator superfamily (MFS) profile" evidence="10">
    <location>
        <begin position="1"/>
        <end position="370"/>
    </location>
</feature>
<evidence type="ECO:0000256" key="4">
    <source>
        <dbReference type="ARBA" id="ARBA00022692"/>
    </source>
</evidence>
<gene>
    <name evidence="11" type="ORF">OHK93_007369</name>
</gene>
<feature type="transmembrane region" description="Helical" evidence="9">
    <location>
        <begin position="95"/>
        <end position="115"/>
    </location>
</feature>
<dbReference type="PANTHER" id="PTHR23502:SF186">
    <property type="entry name" value="MAJOR FACILITATOR SUPERFAMILY (MFS) PROFILE DOMAIN-CONTAINING PROTEIN"/>
    <property type="match status" value="1"/>
</dbReference>
<evidence type="ECO:0000256" key="5">
    <source>
        <dbReference type="ARBA" id="ARBA00022989"/>
    </source>
</evidence>
<comment type="similarity">
    <text evidence="7">Belongs to the major facilitator superfamily. DHA1 family. Polyamines/proton antiporter (TC 2.A.1.2.16) subfamily.</text>
</comment>
<evidence type="ECO:0000256" key="7">
    <source>
        <dbReference type="ARBA" id="ARBA00038459"/>
    </source>
</evidence>
<feature type="region of interest" description="Disordered" evidence="8">
    <location>
        <begin position="389"/>
        <end position="416"/>
    </location>
</feature>
<evidence type="ECO:0000313" key="11">
    <source>
        <dbReference type="EMBL" id="MDI1488095.1"/>
    </source>
</evidence>
<evidence type="ECO:0000256" key="8">
    <source>
        <dbReference type="SAM" id="MobiDB-lite"/>
    </source>
</evidence>
<dbReference type="Proteomes" id="UP001161017">
    <property type="component" value="Unassembled WGS sequence"/>
</dbReference>
<dbReference type="AlphaFoldDB" id="A0AA43QKC8"/>
<feature type="transmembrane region" description="Helical" evidence="9">
    <location>
        <begin position="210"/>
        <end position="230"/>
    </location>
</feature>
<organism evidence="11 12">
    <name type="scientific">Ramalina farinacea</name>
    <dbReference type="NCBI Taxonomy" id="258253"/>
    <lineage>
        <taxon>Eukaryota</taxon>
        <taxon>Fungi</taxon>
        <taxon>Dikarya</taxon>
        <taxon>Ascomycota</taxon>
        <taxon>Pezizomycotina</taxon>
        <taxon>Lecanoromycetes</taxon>
        <taxon>OSLEUM clade</taxon>
        <taxon>Lecanoromycetidae</taxon>
        <taxon>Lecanorales</taxon>
        <taxon>Lecanorineae</taxon>
        <taxon>Ramalinaceae</taxon>
        <taxon>Ramalina</taxon>
    </lineage>
</organism>
<protein>
    <recommendedName>
        <fullName evidence="10">Major facilitator superfamily (MFS) profile domain-containing protein</fullName>
    </recommendedName>
</protein>
<evidence type="ECO:0000313" key="12">
    <source>
        <dbReference type="Proteomes" id="UP001161017"/>
    </source>
</evidence>
<dbReference type="InterPro" id="IPR011701">
    <property type="entry name" value="MFS"/>
</dbReference>
<keyword evidence="4 9" id="KW-0812">Transmembrane</keyword>
<proteinExistence type="inferred from homology"/>
<evidence type="ECO:0000259" key="10">
    <source>
        <dbReference type="PROSITE" id="PS50850"/>
    </source>
</evidence>
<evidence type="ECO:0000256" key="1">
    <source>
        <dbReference type="ARBA" id="ARBA00004651"/>
    </source>
</evidence>
<feature type="transmembrane region" description="Helical" evidence="9">
    <location>
        <begin position="278"/>
        <end position="299"/>
    </location>
</feature>
<dbReference type="GO" id="GO:0005886">
    <property type="term" value="C:plasma membrane"/>
    <property type="evidence" value="ECO:0007669"/>
    <property type="project" value="UniProtKB-SubCell"/>
</dbReference>
<feature type="transmembrane region" description="Helical" evidence="9">
    <location>
        <begin position="33"/>
        <end position="54"/>
    </location>
</feature>
<feature type="transmembrane region" description="Helical" evidence="9">
    <location>
        <begin position="311"/>
        <end position="335"/>
    </location>
</feature>
<dbReference type="GO" id="GO:0022857">
    <property type="term" value="F:transmembrane transporter activity"/>
    <property type="evidence" value="ECO:0007669"/>
    <property type="project" value="InterPro"/>
</dbReference>